<dbReference type="GO" id="GO:0006633">
    <property type="term" value="P:fatty acid biosynthetic process"/>
    <property type="evidence" value="ECO:0007669"/>
    <property type="project" value="TreeGrafter"/>
</dbReference>
<gene>
    <name evidence="6" type="primary">fabF_2</name>
    <name evidence="6" type="ORF">NCTC11938_03310</name>
</gene>
<evidence type="ECO:0000256" key="2">
    <source>
        <dbReference type="ARBA" id="ARBA00008467"/>
    </source>
</evidence>
<dbReference type="InterPro" id="IPR016039">
    <property type="entry name" value="Thiolase-like"/>
</dbReference>
<dbReference type="PROSITE" id="PS52004">
    <property type="entry name" value="KS3_2"/>
    <property type="match status" value="1"/>
</dbReference>
<keyword evidence="3 4" id="KW-0808">Transferase</keyword>
<dbReference type="EC" id="2.3.1.179" evidence="6"/>
<reference evidence="6 7" key="1">
    <citation type="submission" date="2018-06" db="EMBL/GenBank/DDBJ databases">
        <authorList>
            <consortium name="Pathogen Informatics"/>
            <person name="Doyle S."/>
        </authorList>
    </citation>
    <scope>NUCLEOTIDE SEQUENCE [LARGE SCALE GENOMIC DNA]</scope>
    <source>
        <strain evidence="6 7">NCTC11938</strain>
    </source>
</reference>
<dbReference type="Pfam" id="PF00109">
    <property type="entry name" value="ketoacyl-synt"/>
    <property type="match status" value="1"/>
</dbReference>
<dbReference type="InterPro" id="IPR020841">
    <property type="entry name" value="PKS_Beta-ketoAc_synthase_dom"/>
</dbReference>
<dbReference type="Pfam" id="PF02801">
    <property type="entry name" value="Ketoacyl-synt_C"/>
    <property type="match status" value="1"/>
</dbReference>
<sequence length="439" mass="47891">MVITGVGAITSIGNNVMEILTAISAGDKTGTLKPIVFASDVQKDIDNLMSVVIKDNDFEQSLGHPYFDLDIDHRLKNNACYHAITDVNPKKTLRYYDPRKAIPSGTYALFALNEALANAGRKIKRDGDNLGFIVGMSKGPQSTVNRYLQSLIPDPQKVRTSEFPGTLMNAVPTFCAITEGIKGYTTTLATGVNAALGALTYGYEIIRQDLQPQVIVGGADEHFSSISLYFQAMSKKVNLTKNATDYQVYSNASAGYIPGEGAGMLFLEDKEYAKQRGAKIYAEIIGYGKANDNTFLVDENITDRVAALCKAIQQALSEAQLSCQDIDIICGTSDGNKENDEVEIRAIRQLFYQAANHVPVVNYNAFFGLVESCAGILAISLVIHMMQSNTIIPIPYTKSFIADDIHFVTQPINKQIETALVLGSSEGCNHYAIIIRKPL</sequence>
<dbReference type="PANTHER" id="PTHR11712:SF336">
    <property type="entry name" value="3-OXOACYL-[ACYL-CARRIER-PROTEIN] SYNTHASE, MITOCHONDRIAL"/>
    <property type="match status" value="1"/>
</dbReference>
<keyword evidence="6" id="KW-0012">Acyltransferase</keyword>
<accession>A0A379GDF2</accession>
<organism evidence="6 7">
    <name type="scientific">Proteus mirabilis</name>
    <dbReference type="NCBI Taxonomy" id="584"/>
    <lineage>
        <taxon>Bacteria</taxon>
        <taxon>Pseudomonadati</taxon>
        <taxon>Pseudomonadota</taxon>
        <taxon>Gammaproteobacteria</taxon>
        <taxon>Enterobacterales</taxon>
        <taxon>Morganellaceae</taxon>
        <taxon>Proteus</taxon>
    </lineage>
</organism>
<proteinExistence type="inferred from homology"/>
<dbReference type="Proteomes" id="UP000254191">
    <property type="component" value="Unassembled WGS sequence"/>
</dbReference>
<dbReference type="InterPro" id="IPR014031">
    <property type="entry name" value="Ketoacyl_synth_C"/>
</dbReference>
<dbReference type="PANTHER" id="PTHR11712">
    <property type="entry name" value="POLYKETIDE SYNTHASE-RELATED"/>
    <property type="match status" value="1"/>
</dbReference>
<dbReference type="Gene3D" id="3.40.47.10">
    <property type="match status" value="2"/>
</dbReference>
<dbReference type="InterPro" id="IPR000794">
    <property type="entry name" value="Beta-ketoacyl_synthase"/>
</dbReference>
<evidence type="ECO:0000256" key="3">
    <source>
        <dbReference type="ARBA" id="ARBA00022679"/>
    </source>
</evidence>
<evidence type="ECO:0000256" key="1">
    <source>
        <dbReference type="ARBA" id="ARBA00005194"/>
    </source>
</evidence>
<dbReference type="GO" id="GO:0004315">
    <property type="term" value="F:3-oxoacyl-[acyl-carrier-protein] synthase activity"/>
    <property type="evidence" value="ECO:0007669"/>
    <property type="project" value="UniProtKB-EC"/>
</dbReference>
<evidence type="ECO:0000256" key="4">
    <source>
        <dbReference type="RuleBase" id="RU003694"/>
    </source>
</evidence>
<comment type="pathway">
    <text evidence="1">Lipid metabolism; fatty acid biosynthesis.</text>
</comment>
<dbReference type="AlphaFoldDB" id="A0A379GDF2"/>
<dbReference type="SUPFAM" id="SSF53901">
    <property type="entry name" value="Thiolase-like"/>
    <property type="match status" value="2"/>
</dbReference>
<evidence type="ECO:0000313" key="6">
    <source>
        <dbReference type="EMBL" id="SUC39019.1"/>
    </source>
</evidence>
<dbReference type="InterPro" id="IPR014030">
    <property type="entry name" value="Ketoacyl_synth_N"/>
</dbReference>
<feature type="domain" description="Ketosynthase family 3 (KS3)" evidence="5">
    <location>
        <begin position="1"/>
        <end position="437"/>
    </location>
</feature>
<dbReference type="EMBL" id="UGTS01000005">
    <property type="protein sequence ID" value="SUC39019.1"/>
    <property type="molecule type" value="Genomic_DNA"/>
</dbReference>
<protein>
    <submittedName>
        <fullName evidence="6">Beta-ketoacyl-ACP synthase</fullName>
        <ecNumber evidence="6">2.3.1.179</ecNumber>
    </submittedName>
</protein>
<dbReference type="GO" id="GO:0005829">
    <property type="term" value="C:cytosol"/>
    <property type="evidence" value="ECO:0007669"/>
    <property type="project" value="TreeGrafter"/>
</dbReference>
<evidence type="ECO:0000259" key="5">
    <source>
        <dbReference type="PROSITE" id="PS52004"/>
    </source>
</evidence>
<evidence type="ECO:0000313" key="7">
    <source>
        <dbReference type="Proteomes" id="UP000254191"/>
    </source>
</evidence>
<comment type="similarity">
    <text evidence="2 4">Belongs to the thiolase-like superfamily. Beta-ketoacyl-ACP synthases family.</text>
</comment>
<name>A0A379GDF2_PROMI</name>